<keyword evidence="4 9" id="KW-0645">Protease</keyword>
<keyword evidence="3 9" id="KW-0031">Aminopeptidase</keyword>
<dbReference type="GO" id="GO:0005737">
    <property type="term" value="C:cytoplasm"/>
    <property type="evidence" value="ECO:0007669"/>
    <property type="project" value="UniProtKB-ARBA"/>
</dbReference>
<sequence>MPKKNDYSEMKEQLEFNPKNAWKGLDEKTVDVFSNEYIKFMSAGRTERTFVEESIKTLNKLGYKPIDKIDLKDEIKAYYVYRNKTIAIYRIPKAFDGGLNIIASHIDSPRIDLKQNPIYEDSGIALAKTHYYGGIKKYQWFNIPLALIGVIVKSDGKIININIGSNPSDPVFAISDLLPHLDRNENKKISDITGEMLNLIIGSKPITFDKMDGAFKLNILKLLSDKYDVKEEDLSSAELELVPAIEPREVGFDRSMIGAYGHDDKICAFASLKAILDSNNISKPTVILFFDKEEIGSYGSTGASHQFWMLPIKKMLKARGMDSNSSFDEMIENTSVLSSDVNAAFDPTFKDVFEPNNSAFLGKGVVVTKYTGSKGKSGSSDADAEFVAKIRKVFNDNGVAWQTGELGKVDIGGGGTIALFFAEYGMHVIDVGPALLGMHSPFEIVSKADLYQTYLAYKAFIKDFI</sequence>
<protein>
    <recommendedName>
        <fullName evidence="10">M18 family aminopeptidase</fullName>
        <ecNumber evidence="10">3.4.11.-</ecNumber>
    </recommendedName>
</protein>
<reference evidence="11" key="1">
    <citation type="journal article" date="2020" name="mSystems">
        <title>Genome- and Community-Level Interaction Insights into Carbon Utilization and Element Cycling Functions of Hydrothermarchaeota in Hydrothermal Sediment.</title>
        <authorList>
            <person name="Zhou Z."/>
            <person name="Liu Y."/>
            <person name="Xu W."/>
            <person name="Pan J."/>
            <person name="Luo Z.H."/>
            <person name="Li M."/>
        </authorList>
    </citation>
    <scope>NUCLEOTIDE SEQUENCE [LARGE SCALE GENOMIC DNA]</scope>
    <source>
        <strain evidence="11">SpSt-966</strain>
    </source>
</reference>
<evidence type="ECO:0000256" key="10">
    <source>
        <dbReference type="RuleBase" id="RU004387"/>
    </source>
</evidence>
<dbReference type="EC" id="3.4.11.-" evidence="10"/>
<dbReference type="InterPro" id="IPR023358">
    <property type="entry name" value="Peptidase_M18_dom2"/>
</dbReference>
<evidence type="ECO:0000256" key="9">
    <source>
        <dbReference type="RuleBase" id="RU004386"/>
    </source>
</evidence>
<name>A0A7V3RDV6_9BACT</name>
<evidence type="ECO:0000256" key="1">
    <source>
        <dbReference type="ARBA" id="ARBA00001947"/>
    </source>
</evidence>
<keyword evidence="6 9" id="KW-0378">Hydrolase</keyword>
<organism evidence="11">
    <name type="scientific">Mesoaciditoga lauensis</name>
    <dbReference type="NCBI Taxonomy" id="1495039"/>
    <lineage>
        <taxon>Bacteria</taxon>
        <taxon>Thermotogati</taxon>
        <taxon>Thermotogota</taxon>
        <taxon>Thermotogae</taxon>
        <taxon>Mesoaciditogales</taxon>
        <taxon>Mesoaciditogaceae</taxon>
        <taxon>Mesoaciditoga</taxon>
    </lineage>
</organism>
<evidence type="ECO:0000256" key="3">
    <source>
        <dbReference type="ARBA" id="ARBA00022438"/>
    </source>
</evidence>
<dbReference type="PANTHER" id="PTHR28570">
    <property type="entry name" value="ASPARTYL AMINOPEPTIDASE"/>
    <property type="match status" value="1"/>
</dbReference>
<evidence type="ECO:0000256" key="5">
    <source>
        <dbReference type="ARBA" id="ARBA00022723"/>
    </source>
</evidence>
<accession>A0A7V3RDV6</accession>
<dbReference type="GO" id="GO:0008237">
    <property type="term" value="F:metallopeptidase activity"/>
    <property type="evidence" value="ECO:0007669"/>
    <property type="project" value="UniProtKB-KW"/>
</dbReference>
<comment type="caution">
    <text evidence="11">The sequence shown here is derived from an EMBL/GenBank/DDBJ whole genome shotgun (WGS) entry which is preliminary data.</text>
</comment>
<dbReference type="SUPFAM" id="SSF53187">
    <property type="entry name" value="Zn-dependent exopeptidases"/>
    <property type="match status" value="1"/>
</dbReference>
<keyword evidence="7 9" id="KW-0862">Zinc</keyword>
<proteinExistence type="inferred from homology"/>
<evidence type="ECO:0000256" key="8">
    <source>
        <dbReference type="ARBA" id="ARBA00023049"/>
    </source>
</evidence>
<comment type="cofactor">
    <cofactor evidence="1 10">
        <name>Zn(2+)</name>
        <dbReference type="ChEBI" id="CHEBI:29105"/>
    </cofactor>
</comment>
<evidence type="ECO:0000313" key="11">
    <source>
        <dbReference type="EMBL" id="HGE74810.1"/>
    </source>
</evidence>
<dbReference type="GO" id="GO:0006508">
    <property type="term" value="P:proteolysis"/>
    <property type="evidence" value="ECO:0007669"/>
    <property type="project" value="UniProtKB-KW"/>
</dbReference>
<evidence type="ECO:0000256" key="4">
    <source>
        <dbReference type="ARBA" id="ARBA00022670"/>
    </source>
</evidence>
<dbReference type="PRINTS" id="PR00932">
    <property type="entry name" value="AMINO1PTASE"/>
</dbReference>
<evidence type="ECO:0000256" key="7">
    <source>
        <dbReference type="ARBA" id="ARBA00022833"/>
    </source>
</evidence>
<evidence type="ECO:0000256" key="2">
    <source>
        <dbReference type="ARBA" id="ARBA00008290"/>
    </source>
</evidence>
<dbReference type="PANTHER" id="PTHR28570:SF2">
    <property type="entry name" value="M18 FAMILY AMINOPEPTIDASE 1-RELATED"/>
    <property type="match status" value="1"/>
</dbReference>
<dbReference type="EMBL" id="DTPE01000071">
    <property type="protein sequence ID" value="HGE74810.1"/>
    <property type="molecule type" value="Genomic_DNA"/>
</dbReference>
<evidence type="ECO:0000256" key="6">
    <source>
        <dbReference type="ARBA" id="ARBA00022801"/>
    </source>
</evidence>
<dbReference type="GO" id="GO:0004177">
    <property type="term" value="F:aminopeptidase activity"/>
    <property type="evidence" value="ECO:0007669"/>
    <property type="project" value="UniProtKB-KW"/>
</dbReference>
<dbReference type="GO" id="GO:0008270">
    <property type="term" value="F:zinc ion binding"/>
    <property type="evidence" value="ECO:0007669"/>
    <property type="project" value="InterPro"/>
</dbReference>
<gene>
    <name evidence="11" type="ORF">ENX73_01635</name>
</gene>
<dbReference type="SUPFAM" id="SSF101821">
    <property type="entry name" value="Aminopeptidase/glucanase lid domain"/>
    <property type="match status" value="1"/>
</dbReference>
<dbReference type="InterPro" id="IPR001948">
    <property type="entry name" value="Peptidase_M18"/>
</dbReference>
<dbReference type="Gene3D" id="2.30.250.10">
    <property type="entry name" value="Aminopeptidase i, Domain 2"/>
    <property type="match status" value="1"/>
</dbReference>
<dbReference type="AlphaFoldDB" id="A0A7V3RDV6"/>
<keyword evidence="8 9" id="KW-0482">Metalloprotease</keyword>
<dbReference type="Pfam" id="PF02127">
    <property type="entry name" value="Peptidase_M18"/>
    <property type="match status" value="1"/>
</dbReference>
<dbReference type="NCBIfam" id="NF002600">
    <property type="entry name" value="PRK02256.1"/>
    <property type="match status" value="1"/>
</dbReference>
<comment type="similarity">
    <text evidence="2 9">Belongs to the peptidase M18 family.</text>
</comment>
<dbReference type="Gene3D" id="3.40.630.10">
    <property type="entry name" value="Zn peptidases"/>
    <property type="match status" value="1"/>
</dbReference>
<keyword evidence="5 9" id="KW-0479">Metal-binding</keyword>